<comment type="caution">
    <text evidence="3">The sequence shown here is derived from an EMBL/GenBank/DDBJ whole genome shotgun (WGS) entry which is preliminary data.</text>
</comment>
<evidence type="ECO:0000313" key="4">
    <source>
        <dbReference type="Proteomes" id="UP001642464"/>
    </source>
</evidence>
<evidence type="ECO:0000256" key="1">
    <source>
        <dbReference type="SAM" id="MobiDB-lite"/>
    </source>
</evidence>
<proteinExistence type="predicted"/>
<dbReference type="EMBL" id="CAXAMM010040410">
    <property type="protein sequence ID" value="CAK9093005.1"/>
    <property type="molecule type" value="Genomic_DNA"/>
</dbReference>
<keyword evidence="4" id="KW-1185">Reference proteome</keyword>
<dbReference type="Proteomes" id="UP001642464">
    <property type="component" value="Unassembled WGS sequence"/>
</dbReference>
<evidence type="ECO:0000313" key="2">
    <source>
        <dbReference type="EMBL" id="CAK9093005.1"/>
    </source>
</evidence>
<feature type="compositionally biased region" description="Basic and acidic residues" evidence="1">
    <location>
        <begin position="23"/>
        <end position="35"/>
    </location>
</feature>
<evidence type="ECO:0000313" key="3">
    <source>
        <dbReference type="EMBL" id="CAK9093008.1"/>
    </source>
</evidence>
<organism evidence="3 4">
    <name type="scientific">Durusdinium trenchii</name>
    <dbReference type="NCBI Taxonomy" id="1381693"/>
    <lineage>
        <taxon>Eukaryota</taxon>
        <taxon>Sar</taxon>
        <taxon>Alveolata</taxon>
        <taxon>Dinophyceae</taxon>
        <taxon>Suessiales</taxon>
        <taxon>Symbiodiniaceae</taxon>
        <taxon>Durusdinium</taxon>
    </lineage>
</organism>
<name>A0ABP0QZK1_9DINO</name>
<dbReference type="EMBL" id="CAXAMM010040411">
    <property type="protein sequence ID" value="CAK9093008.1"/>
    <property type="molecule type" value="Genomic_DNA"/>
</dbReference>
<protein>
    <submittedName>
        <fullName evidence="3">Uncharacterized protein</fullName>
    </submittedName>
</protein>
<gene>
    <name evidence="2" type="ORF">SCF082_LOCUS43753</name>
    <name evidence="3" type="ORF">SCF082_LOCUS43755</name>
</gene>
<reference evidence="3 4" key="1">
    <citation type="submission" date="2024-02" db="EMBL/GenBank/DDBJ databases">
        <authorList>
            <person name="Chen Y."/>
            <person name="Shah S."/>
            <person name="Dougan E. K."/>
            <person name="Thang M."/>
            <person name="Chan C."/>
        </authorList>
    </citation>
    <scope>NUCLEOTIDE SEQUENCE [LARGE SCALE GENOMIC DNA]</scope>
</reference>
<sequence length="61" mass="6526">MLQAALQAEVQANDNEVTEEATVEPKEEMTMELKEGGGTGGDDEDSNQAVMQAEDAQDTPK</sequence>
<feature type="region of interest" description="Disordered" evidence="1">
    <location>
        <begin position="1"/>
        <end position="61"/>
    </location>
</feature>
<feature type="non-terminal residue" evidence="3">
    <location>
        <position position="61"/>
    </location>
</feature>
<accession>A0ABP0QZK1</accession>